<evidence type="ECO:0000313" key="3">
    <source>
        <dbReference type="EMBL" id="SNZ17004.1"/>
    </source>
</evidence>
<dbReference type="AlphaFoldDB" id="A0A285P5K8"/>
<dbReference type="RefSeq" id="WP_097009743.1">
    <property type="nucleotide sequence ID" value="NZ_OBEJ01000004.1"/>
</dbReference>
<feature type="domain" description="Halobacterial output" evidence="2">
    <location>
        <begin position="25"/>
        <end position="96"/>
    </location>
</feature>
<reference evidence="3 4" key="1">
    <citation type="submission" date="2017-09" db="EMBL/GenBank/DDBJ databases">
        <authorList>
            <person name="Ehlers B."/>
            <person name="Leendertz F.H."/>
        </authorList>
    </citation>
    <scope>NUCLEOTIDE SEQUENCE [LARGE SCALE GENOMIC DNA]</scope>
    <source>
        <strain evidence="3 4">DSM 27208</strain>
    </source>
</reference>
<evidence type="ECO:0000313" key="4">
    <source>
        <dbReference type="Proteomes" id="UP000219453"/>
    </source>
</evidence>
<dbReference type="EMBL" id="OBEJ01000004">
    <property type="protein sequence ID" value="SNZ17004.1"/>
    <property type="molecule type" value="Genomic_DNA"/>
</dbReference>
<dbReference type="InterPro" id="IPR040624">
    <property type="entry name" value="HalOD1"/>
</dbReference>
<evidence type="ECO:0000259" key="2">
    <source>
        <dbReference type="Pfam" id="PF18545"/>
    </source>
</evidence>
<keyword evidence="4" id="KW-1185">Reference proteome</keyword>
<dbReference type="Proteomes" id="UP000219453">
    <property type="component" value="Unassembled WGS sequence"/>
</dbReference>
<name>A0A285P5K8_NATPI</name>
<accession>A0A285P5K8</accession>
<feature type="region of interest" description="Disordered" evidence="1">
    <location>
        <begin position="1"/>
        <end position="24"/>
    </location>
</feature>
<dbReference type="Pfam" id="PF18545">
    <property type="entry name" value="HalOD1"/>
    <property type="match status" value="1"/>
</dbReference>
<sequence>MKDTDYHAGRGGPSSDEHRFEWDEDAPPSVAVIEAVASISDRDPIELDPLHGYVDPDALDAIFERDDANPVIGRVSFRFEEHLVVVNSAGEILVYPP</sequence>
<evidence type="ECO:0000256" key="1">
    <source>
        <dbReference type="SAM" id="MobiDB-lite"/>
    </source>
</evidence>
<gene>
    <name evidence="3" type="ORF">SAMN06269185_2846</name>
</gene>
<dbReference type="OrthoDB" id="221929at2157"/>
<organism evidence="3 4">
    <name type="scientific">Natronoarchaeum philippinense</name>
    <dbReference type="NCBI Taxonomy" id="558529"/>
    <lineage>
        <taxon>Archaea</taxon>
        <taxon>Methanobacteriati</taxon>
        <taxon>Methanobacteriota</taxon>
        <taxon>Stenosarchaea group</taxon>
        <taxon>Halobacteria</taxon>
        <taxon>Halobacteriales</taxon>
        <taxon>Natronoarchaeaceae</taxon>
    </lineage>
</organism>
<protein>
    <recommendedName>
        <fullName evidence="2">Halobacterial output domain-containing protein</fullName>
    </recommendedName>
</protein>
<proteinExistence type="predicted"/>